<proteinExistence type="inferred from homology"/>
<reference evidence="8 9" key="1">
    <citation type="submission" date="2014-08" db="EMBL/GenBank/DDBJ databases">
        <title>Genome sequence of Tetragenococcus muriaticus.</title>
        <authorList>
            <person name="Chuea-nongthon C."/>
            <person name="Rodtong S."/>
            <person name="Yongsawatdigul J."/>
            <person name="Steele J.L."/>
            <person name="Liu X.-y."/>
            <person name="Speers J."/>
            <person name="Glasner J.D."/>
            <person name="Neeno-Eckwall E.C."/>
        </authorList>
    </citation>
    <scope>NUCLEOTIDE SEQUENCE [LARGE SCALE GENOMIC DNA]</scope>
    <source>
        <strain evidence="8 9">PMC-11-5</strain>
    </source>
</reference>
<sequence length="219" mass="23238">MELTTNELAKYLDHTNLQPNATKADIEKTCEEAKQYQTASVCVNGYWASFVTEQLAGTGIETCVVVGFPLGAMSTASKVAEAKKAIEDGADEIDMVINIGELLGNNDEAVQADIQAVADGVHQKGKILKVILETSFLNKEQIVKACQLSEEAKADFVKTSTGFSSAGAKEDDVKIMRETVGDRLGVKASGGIHSRQEALGMIEAGASRLGVSATVDILK</sequence>
<dbReference type="InterPro" id="IPR002915">
    <property type="entry name" value="DeoC/FbaB/LacD_aldolase"/>
</dbReference>
<dbReference type="Proteomes" id="UP000029380">
    <property type="component" value="Unassembled WGS sequence"/>
</dbReference>
<keyword evidence="2 7" id="KW-0963">Cytoplasm</keyword>
<evidence type="ECO:0000256" key="1">
    <source>
        <dbReference type="ARBA" id="ARBA00010936"/>
    </source>
</evidence>
<dbReference type="EC" id="4.1.2.4" evidence="7"/>
<keyword evidence="4 7" id="KW-0704">Schiff base</keyword>
<feature type="active site" description="Proton donor/acceptor" evidence="7">
    <location>
        <position position="94"/>
    </location>
</feature>
<dbReference type="SMART" id="SM01133">
    <property type="entry name" value="DeoC"/>
    <property type="match status" value="1"/>
</dbReference>
<dbReference type="OrthoDB" id="9778711at2"/>
<dbReference type="EMBL" id="JPVU01000056">
    <property type="protein sequence ID" value="KFN93180.1"/>
    <property type="molecule type" value="Genomic_DNA"/>
</dbReference>
<dbReference type="InterPro" id="IPR028581">
    <property type="entry name" value="DeoC_typeI"/>
</dbReference>
<keyword evidence="3 7" id="KW-0456">Lyase</keyword>
<dbReference type="InterPro" id="IPR011343">
    <property type="entry name" value="DeoC"/>
</dbReference>
<evidence type="ECO:0000256" key="5">
    <source>
        <dbReference type="ARBA" id="ARBA00048791"/>
    </source>
</evidence>
<dbReference type="GO" id="GO:0004139">
    <property type="term" value="F:deoxyribose-phosphate aldolase activity"/>
    <property type="evidence" value="ECO:0007669"/>
    <property type="project" value="UniProtKB-UniRule"/>
</dbReference>
<dbReference type="NCBIfam" id="TIGR00126">
    <property type="entry name" value="deoC"/>
    <property type="match status" value="1"/>
</dbReference>
<dbReference type="RefSeq" id="WP_038025609.1">
    <property type="nucleotide sequence ID" value="NZ_JPVU01000056.1"/>
</dbReference>
<evidence type="ECO:0000256" key="3">
    <source>
        <dbReference type="ARBA" id="ARBA00023239"/>
    </source>
</evidence>
<comment type="similarity">
    <text evidence="1 7">Belongs to the DeoC/FbaB aldolase family. DeoC type 1 subfamily.</text>
</comment>
<protein>
    <recommendedName>
        <fullName evidence="7">Deoxyribose-phosphate aldolase</fullName>
        <shortName evidence="7">DERA</shortName>
        <ecNumber evidence="7">4.1.2.4</ecNumber>
    </recommendedName>
    <alternativeName>
        <fullName evidence="7">2-deoxy-D-ribose 5-phosphate aldolase</fullName>
    </alternativeName>
    <alternativeName>
        <fullName evidence="7">Phosphodeoxyriboaldolase</fullName>
        <shortName evidence="7">Deoxyriboaldolase</shortName>
    </alternativeName>
</protein>
<name>A0A091C8S1_9ENTE</name>
<accession>A0A091C8S1</accession>
<comment type="catalytic activity">
    <reaction evidence="5 7">
        <text>2-deoxy-D-ribose 5-phosphate = D-glyceraldehyde 3-phosphate + acetaldehyde</text>
        <dbReference type="Rhea" id="RHEA:12821"/>
        <dbReference type="ChEBI" id="CHEBI:15343"/>
        <dbReference type="ChEBI" id="CHEBI:59776"/>
        <dbReference type="ChEBI" id="CHEBI:62877"/>
        <dbReference type="EC" id="4.1.2.4"/>
    </reaction>
</comment>
<dbReference type="GO" id="GO:0005737">
    <property type="term" value="C:cytoplasm"/>
    <property type="evidence" value="ECO:0007669"/>
    <property type="project" value="UniProtKB-SubCell"/>
</dbReference>
<comment type="pathway">
    <text evidence="7">Carbohydrate degradation; 2-deoxy-D-ribose 1-phosphate degradation; D-glyceraldehyde 3-phosphate and acetaldehyde from 2-deoxy-alpha-D-ribose 1-phosphate: step 2/2.</text>
</comment>
<dbReference type="InterPro" id="IPR013785">
    <property type="entry name" value="Aldolase_TIM"/>
</dbReference>
<dbReference type="GO" id="GO:0016052">
    <property type="term" value="P:carbohydrate catabolic process"/>
    <property type="evidence" value="ECO:0007669"/>
    <property type="project" value="TreeGrafter"/>
</dbReference>
<dbReference type="PANTHER" id="PTHR10889">
    <property type="entry name" value="DEOXYRIBOSE-PHOSPHATE ALDOLASE"/>
    <property type="match status" value="1"/>
</dbReference>
<dbReference type="GO" id="GO:0009264">
    <property type="term" value="P:deoxyribonucleotide catabolic process"/>
    <property type="evidence" value="ECO:0007669"/>
    <property type="project" value="UniProtKB-UniRule"/>
</dbReference>
<evidence type="ECO:0000256" key="2">
    <source>
        <dbReference type="ARBA" id="ARBA00022490"/>
    </source>
</evidence>
<dbReference type="Pfam" id="PF01791">
    <property type="entry name" value="DeoC"/>
    <property type="match status" value="1"/>
</dbReference>
<dbReference type="PIRSF" id="PIRSF001357">
    <property type="entry name" value="DeoC"/>
    <property type="match status" value="1"/>
</dbReference>
<dbReference type="Gene3D" id="3.20.20.70">
    <property type="entry name" value="Aldolase class I"/>
    <property type="match status" value="1"/>
</dbReference>
<evidence type="ECO:0000256" key="4">
    <source>
        <dbReference type="ARBA" id="ARBA00023270"/>
    </source>
</evidence>
<dbReference type="UniPathway" id="UPA00002">
    <property type="reaction ID" value="UER00468"/>
</dbReference>
<comment type="caution">
    <text evidence="8">The sequence shown here is derived from an EMBL/GenBank/DDBJ whole genome shotgun (WGS) entry which is preliminary data.</text>
</comment>
<dbReference type="PATRIC" id="fig|1302649.3.peg.585"/>
<evidence type="ECO:0000313" key="9">
    <source>
        <dbReference type="Proteomes" id="UP000029380"/>
    </source>
</evidence>
<dbReference type="SUPFAM" id="SSF51569">
    <property type="entry name" value="Aldolase"/>
    <property type="match status" value="1"/>
</dbReference>
<evidence type="ECO:0000256" key="7">
    <source>
        <dbReference type="HAMAP-Rule" id="MF_00114"/>
    </source>
</evidence>
<feature type="active site" description="Proton donor/acceptor" evidence="7">
    <location>
        <position position="187"/>
    </location>
</feature>
<dbReference type="FunFam" id="3.20.20.70:FF:000044">
    <property type="entry name" value="Deoxyribose-phosphate aldolase"/>
    <property type="match status" value="1"/>
</dbReference>
<dbReference type="AlphaFoldDB" id="A0A091C8S1"/>
<dbReference type="GO" id="GO:0006018">
    <property type="term" value="P:2-deoxyribose 1-phosphate catabolic process"/>
    <property type="evidence" value="ECO:0007669"/>
    <property type="project" value="UniProtKB-UniRule"/>
</dbReference>
<gene>
    <name evidence="7" type="primary">deoC</name>
    <name evidence="8" type="ORF">TMUPMC115_0578</name>
</gene>
<dbReference type="PANTHER" id="PTHR10889:SF1">
    <property type="entry name" value="DEOXYRIBOSE-PHOSPHATE ALDOLASE"/>
    <property type="match status" value="1"/>
</dbReference>
<evidence type="ECO:0000256" key="6">
    <source>
        <dbReference type="ARBA" id="ARBA00056337"/>
    </source>
</evidence>
<dbReference type="HAMAP" id="MF_00114">
    <property type="entry name" value="DeoC_type1"/>
    <property type="match status" value="1"/>
</dbReference>
<dbReference type="CDD" id="cd00959">
    <property type="entry name" value="DeoC"/>
    <property type="match status" value="1"/>
</dbReference>
<comment type="function">
    <text evidence="6 7">Catalyzes a reversible aldol reaction between acetaldehyde and D-glyceraldehyde 3-phosphate to generate 2-deoxy-D-ribose 5-phosphate.</text>
</comment>
<feature type="active site" description="Schiff-base intermediate with acetaldehyde" evidence="7">
    <location>
        <position position="158"/>
    </location>
</feature>
<comment type="subcellular location">
    <subcellularLocation>
        <location evidence="7">Cytoplasm</location>
    </subcellularLocation>
</comment>
<organism evidence="8 9">
    <name type="scientific">Tetragenococcus muriaticus PMC-11-5</name>
    <dbReference type="NCBI Taxonomy" id="1302649"/>
    <lineage>
        <taxon>Bacteria</taxon>
        <taxon>Bacillati</taxon>
        <taxon>Bacillota</taxon>
        <taxon>Bacilli</taxon>
        <taxon>Lactobacillales</taxon>
        <taxon>Enterococcaceae</taxon>
        <taxon>Tetragenococcus</taxon>
    </lineage>
</organism>
<evidence type="ECO:0000313" key="8">
    <source>
        <dbReference type="EMBL" id="KFN93180.1"/>
    </source>
</evidence>